<accession>A0ABX1S4M3</accession>
<protein>
    <recommendedName>
        <fullName evidence="3">Catalytic LigB subunit of aromatic ring-opening dioxygenase</fullName>
    </recommendedName>
</protein>
<evidence type="ECO:0008006" key="3">
    <source>
        <dbReference type="Google" id="ProtNLM"/>
    </source>
</evidence>
<organism evidence="1 2">
    <name type="scientific">Pseudonocardia acidicola</name>
    <dbReference type="NCBI Taxonomy" id="2724939"/>
    <lineage>
        <taxon>Bacteria</taxon>
        <taxon>Bacillati</taxon>
        <taxon>Actinomycetota</taxon>
        <taxon>Actinomycetes</taxon>
        <taxon>Pseudonocardiales</taxon>
        <taxon>Pseudonocardiaceae</taxon>
        <taxon>Pseudonocardia</taxon>
    </lineage>
</organism>
<evidence type="ECO:0000313" key="2">
    <source>
        <dbReference type="Proteomes" id="UP000820669"/>
    </source>
</evidence>
<reference evidence="1 2" key="1">
    <citation type="submission" date="2020-04" db="EMBL/GenBank/DDBJ databases">
        <authorList>
            <person name="Klaysubun C."/>
            <person name="Duangmal K."/>
            <person name="Lipun K."/>
        </authorList>
    </citation>
    <scope>NUCLEOTIDE SEQUENCE [LARGE SCALE GENOMIC DNA]</scope>
    <source>
        <strain evidence="1 2">K10HN5</strain>
    </source>
</reference>
<sequence>MVLSAVVVLPQPPLLVPELATGAAAETTGLRDACRSAVVRLAAAAPRWIAVGADPGGRRTVGPESAGTFAGFGVDVRVALDTTPGAVTAVPDPEFPLPLLIAGWAAAGTGAALRIRGELVAPDAAPSDCAELGATLAAECAATDGPVGLLIVGDGAATHTEKAPGHLDVRAGRFDEEVAAALAAADATALAALDPVLAEQLWAVGRAPWQVLAGAVTGTGTGTGGARWRGELLHSSAPFGVAYHVAVWTPLP</sequence>
<dbReference type="Gene3D" id="3.40.830.10">
    <property type="entry name" value="LigB-like"/>
    <property type="match status" value="1"/>
</dbReference>
<name>A0ABX1S4M3_9PSEU</name>
<dbReference type="EMBL" id="JAAXLA010000001">
    <property type="protein sequence ID" value="NMH95864.1"/>
    <property type="molecule type" value="Genomic_DNA"/>
</dbReference>
<dbReference type="SUPFAM" id="SSF53213">
    <property type="entry name" value="LigB-like"/>
    <property type="match status" value="1"/>
</dbReference>
<comment type="caution">
    <text evidence="1">The sequence shown here is derived from an EMBL/GenBank/DDBJ whole genome shotgun (WGS) entry which is preliminary data.</text>
</comment>
<evidence type="ECO:0000313" key="1">
    <source>
        <dbReference type="EMBL" id="NMH95864.1"/>
    </source>
</evidence>
<proteinExistence type="predicted"/>
<dbReference type="Proteomes" id="UP000820669">
    <property type="component" value="Unassembled WGS sequence"/>
</dbReference>
<keyword evidence="2" id="KW-1185">Reference proteome</keyword>
<gene>
    <name evidence="1" type="ORF">HF526_00760</name>
</gene>